<reference evidence="2" key="1">
    <citation type="submission" date="2016-10" db="EMBL/GenBank/DDBJ databases">
        <authorList>
            <person name="Varghese N."/>
            <person name="Submissions S."/>
        </authorList>
    </citation>
    <scope>NUCLEOTIDE SEQUENCE [LARGE SCALE GENOMIC DNA]</scope>
    <source>
        <strain evidence="2">DSM 46732</strain>
    </source>
</reference>
<sequence length="99" mass="11437">MAVVKRTPRFEKDFKKLTREQRRTFQHVLDTKFLPSLDQSPPSFPPSLRVKRVHGTNGVFEMPWDGDGRMTWQYELEEAPGVTTVIPRRVGTHGIFGDP</sequence>
<protein>
    <submittedName>
        <fullName evidence="1">Uncharacterized protein</fullName>
    </submittedName>
</protein>
<dbReference type="RefSeq" id="WP_211481387.1">
    <property type="nucleotide sequence ID" value="NZ_FNJR01000009.1"/>
</dbReference>
<evidence type="ECO:0000313" key="2">
    <source>
        <dbReference type="Proteomes" id="UP000199497"/>
    </source>
</evidence>
<dbReference type="EMBL" id="FNJR01000009">
    <property type="protein sequence ID" value="SDP81363.1"/>
    <property type="molecule type" value="Genomic_DNA"/>
</dbReference>
<keyword evidence="2" id="KW-1185">Reference proteome</keyword>
<dbReference type="AlphaFoldDB" id="A0A1H0VSN5"/>
<proteinExistence type="predicted"/>
<accession>A0A1H0VSN5</accession>
<name>A0A1H0VSN5_9ACTN</name>
<evidence type="ECO:0000313" key="1">
    <source>
        <dbReference type="EMBL" id="SDP81363.1"/>
    </source>
</evidence>
<dbReference type="Proteomes" id="UP000199497">
    <property type="component" value="Unassembled WGS sequence"/>
</dbReference>
<gene>
    <name evidence="1" type="ORF">SAMN04487905_109200</name>
</gene>
<organism evidence="1 2">
    <name type="scientific">Actinopolyspora xinjiangensis</name>
    <dbReference type="NCBI Taxonomy" id="405564"/>
    <lineage>
        <taxon>Bacteria</taxon>
        <taxon>Bacillati</taxon>
        <taxon>Actinomycetota</taxon>
        <taxon>Actinomycetes</taxon>
        <taxon>Actinopolysporales</taxon>
        <taxon>Actinopolysporaceae</taxon>
        <taxon>Actinopolyspora</taxon>
    </lineage>
</organism>